<comment type="subcellular location">
    <subcellularLocation>
        <location evidence="6">Cell inner membrane</location>
        <topology evidence="6">Single-pass membrane protein</topology>
    </subcellularLocation>
</comment>
<evidence type="ECO:0000313" key="9">
    <source>
        <dbReference type="EMBL" id="PNF69107.1"/>
    </source>
</evidence>
<evidence type="ECO:0000313" key="8">
    <source>
        <dbReference type="EMBL" id="CZX81177.1"/>
    </source>
</evidence>
<keyword evidence="5 6" id="KW-0472">Membrane</keyword>
<keyword evidence="11" id="KW-1185">Reference proteome</keyword>
<reference evidence="8 10" key="1">
    <citation type="submission" date="2016-03" db="EMBL/GenBank/DDBJ databases">
        <authorList>
            <consortium name="Pathogen Informatics"/>
        </authorList>
    </citation>
    <scope>NUCLEOTIDE SEQUENCE [LARGE SCALE GENOMIC DNA]</scope>
    <source>
        <strain evidence="10">e1527</strain>
        <strain evidence="8">E1527</strain>
    </source>
</reference>
<dbReference type="EMBL" id="FJZI01000007">
    <property type="protein sequence ID" value="CZX81177.1"/>
    <property type="molecule type" value="Genomic_DNA"/>
</dbReference>
<comment type="function">
    <text evidence="6">Modulates the activity of the EnvZ/OmpR two-component regulatory system, probably by directly modulating EnvZ enzymatic activity and increasing stability of phosphorylated OmpR.</text>
</comment>
<evidence type="ECO:0000256" key="1">
    <source>
        <dbReference type="ARBA" id="ARBA00022475"/>
    </source>
</evidence>
<gene>
    <name evidence="8" type="primary">yqjB</name>
    <name evidence="6" type="synonym">mzrA</name>
    <name evidence="9" type="ORF">C1167_14645</name>
    <name evidence="8" type="ORF">SAMEA2273372_03246</name>
</gene>
<keyword evidence="3 6" id="KW-0812">Transmembrane</keyword>
<keyword evidence="2 6" id="KW-0997">Cell inner membrane</keyword>
<evidence type="ECO:0000313" key="11">
    <source>
        <dbReference type="Proteomes" id="UP000236063"/>
    </source>
</evidence>
<reference evidence="9 11" key="2">
    <citation type="submission" date="2018-01" db="EMBL/GenBank/DDBJ databases">
        <title>Multi-drug resistant Enterobacter species isolated from the International Space Station and comparative genomic analyses with human pathogenic strains.</title>
        <authorList>
            <person name="Singh N.K."/>
            <person name="Bezdan D."/>
            <person name="McIntyre A."/>
            <person name="Sielaff A.C."/>
            <person name="Wheeler K."/>
            <person name="Mason C."/>
            <person name="Venkateswaran K."/>
        </authorList>
    </citation>
    <scope>NUCLEOTIDE SEQUENCE [LARGE SCALE GENOMIC DNA]</scope>
    <source>
        <strain evidence="9 11">IF2SW-P2</strain>
    </source>
</reference>
<sequence length="127" mass="13945">MVISPLAMRRFACAFIALVMLSVVLLAWNTLSHQDATLAIRPVNQGGGVPDGFSVWHHLDANGIRFKSITPQDDVLLIKFDSRAQSAAAKAVLDRTLPHGYIIAQQEDDNPPAAWLSLIRDTSHRFG</sequence>
<dbReference type="GO" id="GO:0005886">
    <property type="term" value="C:plasma membrane"/>
    <property type="evidence" value="ECO:0007669"/>
    <property type="project" value="UniProtKB-SubCell"/>
</dbReference>
<dbReference type="EMBL" id="POUR01000001">
    <property type="protein sequence ID" value="PNF69107.1"/>
    <property type="molecule type" value="Genomic_DNA"/>
</dbReference>
<evidence type="ECO:0000256" key="6">
    <source>
        <dbReference type="HAMAP-Rule" id="MF_00904"/>
    </source>
</evidence>
<feature type="domain" description="SecD export protein N-terminal TM" evidence="7">
    <location>
        <begin position="15"/>
        <end position="105"/>
    </location>
</feature>
<dbReference type="Proteomes" id="UP000076063">
    <property type="component" value="Unassembled WGS sequence"/>
</dbReference>
<protein>
    <recommendedName>
        <fullName evidence="6">Modulator protein MzrA</fullName>
    </recommendedName>
</protein>
<evidence type="ECO:0000313" key="10">
    <source>
        <dbReference type="Proteomes" id="UP000076063"/>
    </source>
</evidence>
<dbReference type="Proteomes" id="UP000236063">
    <property type="component" value="Unassembled WGS sequence"/>
</dbReference>
<comment type="similarity">
    <text evidence="6">Belongs to the MzrA family.</text>
</comment>
<proteinExistence type="inferred from homology"/>
<evidence type="ECO:0000256" key="5">
    <source>
        <dbReference type="ARBA" id="ARBA00023136"/>
    </source>
</evidence>
<organism evidence="8 10">
    <name type="scientific">Enterobacter bugandensis</name>
    <dbReference type="NCBI Taxonomy" id="881260"/>
    <lineage>
        <taxon>Bacteria</taxon>
        <taxon>Pseudomonadati</taxon>
        <taxon>Pseudomonadota</taxon>
        <taxon>Gammaproteobacteria</taxon>
        <taxon>Enterobacterales</taxon>
        <taxon>Enterobacteriaceae</taxon>
        <taxon>Enterobacter</taxon>
    </lineage>
</organism>
<evidence type="ECO:0000256" key="4">
    <source>
        <dbReference type="ARBA" id="ARBA00022989"/>
    </source>
</evidence>
<dbReference type="InterPro" id="IPR026574">
    <property type="entry name" value="Modulator_MzrA"/>
</dbReference>
<accession>A0A167FKZ5</accession>
<dbReference type="RefSeq" id="WP_047364677.1">
    <property type="nucleotide sequence ID" value="NZ_CP039452.1"/>
</dbReference>
<dbReference type="HAMAP" id="MF_00904">
    <property type="entry name" value="Modulator_MzrA"/>
    <property type="match status" value="1"/>
</dbReference>
<accession>A0A2J7SEZ7</accession>
<keyword evidence="1 6" id="KW-1003">Cell membrane</keyword>
<name>A0A2J7SEZ7_9ENTR</name>
<dbReference type="AlphaFoldDB" id="A0A2J7SEZ7"/>
<evidence type="ECO:0000256" key="2">
    <source>
        <dbReference type="ARBA" id="ARBA00022519"/>
    </source>
</evidence>
<dbReference type="GO" id="GO:0019901">
    <property type="term" value="F:protein kinase binding"/>
    <property type="evidence" value="ECO:0007669"/>
    <property type="project" value="UniProtKB-UniRule"/>
</dbReference>
<evidence type="ECO:0000259" key="7">
    <source>
        <dbReference type="Pfam" id="PF13721"/>
    </source>
</evidence>
<comment type="subunit">
    <text evidence="6">Interacts with EnvZ.</text>
</comment>
<dbReference type="Pfam" id="PF13721">
    <property type="entry name" value="SecD-TM1"/>
    <property type="match status" value="1"/>
</dbReference>
<dbReference type="Gene3D" id="3.30.70.260">
    <property type="match status" value="1"/>
</dbReference>
<dbReference type="InterPro" id="IPR027398">
    <property type="entry name" value="SecD-TM"/>
</dbReference>
<comment type="caution">
    <text evidence="8">The sequence shown here is derived from an EMBL/GenBank/DDBJ whole genome shotgun (WGS) entry which is preliminary data.</text>
</comment>
<dbReference type="NCBIfam" id="NF007915">
    <property type="entry name" value="PRK10629.1"/>
    <property type="match status" value="1"/>
</dbReference>
<evidence type="ECO:0000256" key="3">
    <source>
        <dbReference type="ARBA" id="ARBA00022692"/>
    </source>
</evidence>
<keyword evidence="4 6" id="KW-1133">Transmembrane helix</keyword>